<dbReference type="Proteomes" id="UP000005408">
    <property type="component" value="Unassembled WGS sequence"/>
</dbReference>
<reference evidence="1" key="1">
    <citation type="submission" date="2022-08" db="UniProtKB">
        <authorList>
            <consortium name="EnsemblMetazoa"/>
        </authorList>
    </citation>
    <scope>IDENTIFICATION</scope>
    <source>
        <strain evidence="1">05x7-T-G4-1.051#20</strain>
    </source>
</reference>
<sequence length="117" mass="13717">MTPDSISPFIPEGLSRSHQARRFFPRFLREEDEQKIILPDLCRLLDDVALHRLRWTTIRNPDPEESLHVARPEVESSANGPECMDRVQILKMAGNVWKTKLNGRRRLLQLLTSWTDR</sequence>
<evidence type="ECO:0000313" key="2">
    <source>
        <dbReference type="Proteomes" id="UP000005408"/>
    </source>
</evidence>
<organism evidence="1 2">
    <name type="scientific">Magallana gigas</name>
    <name type="common">Pacific oyster</name>
    <name type="synonym">Crassostrea gigas</name>
    <dbReference type="NCBI Taxonomy" id="29159"/>
    <lineage>
        <taxon>Eukaryota</taxon>
        <taxon>Metazoa</taxon>
        <taxon>Spiralia</taxon>
        <taxon>Lophotrochozoa</taxon>
        <taxon>Mollusca</taxon>
        <taxon>Bivalvia</taxon>
        <taxon>Autobranchia</taxon>
        <taxon>Pteriomorphia</taxon>
        <taxon>Ostreida</taxon>
        <taxon>Ostreoidea</taxon>
        <taxon>Ostreidae</taxon>
        <taxon>Magallana</taxon>
    </lineage>
</organism>
<protein>
    <submittedName>
        <fullName evidence="1">Uncharacterized protein</fullName>
    </submittedName>
</protein>
<evidence type="ECO:0000313" key="1">
    <source>
        <dbReference type="EnsemblMetazoa" id="G32232.3:cds"/>
    </source>
</evidence>
<dbReference type="EnsemblMetazoa" id="G32232.3">
    <property type="protein sequence ID" value="G32232.3:cds"/>
    <property type="gene ID" value="G32232"/>
</dbReference>
<proteinExistence type="predicted"/>
<accession>A0A8W8M864</accession>
<dbReference type="AlphaFoldDB" id="A0A8W8M864"/>
<name>A0A8W8M864_MAGGI</name>
<keyword evidence="2" id="KW-1185">Reference proteome</keyword>